<feature type="compositionally biased region" description="Basic and acidic residues" evidence="1">
    <location>
        <begin position="128"/>
        <end position="146"/>
    </location>
</feature>
<sequence length="146" mass="15543">MNNISRALESPLTAPIVIWMATVVMALGAPDMVSGSQHEHLPLALITTWLWAVAATVYALMTPSRNSLSRWTLGVATLWVATALIAVAAPVMVTGSDPTRIPLAVIVAPPVAAVVTGMLSLQQANLPEKPRESRRDASEDRQPARS</sequence>
<evidence type="ECO:0008006" key="5">
    <source>
        <dbReference type="Google" id="ProtNLM"/>
    </source>
</evidence>
<feature type="transmembrane region" description="Helical" evidence="2">
    <location>
        <begin position="12"/>
        <end position="29"/>
    </location>
</feature>
<gene>
    <name evidence="3" type="ORF">ISU07_15535</name>
</gene>
<dbReference type="AlphaFoldDB" id="A0A930VII0"/>
<feature type="transmembrane region" description="Helical" evidence="2">
    <location>
        <begin position="101"/>
        <end position="121"/>
    </location>
</feature>
<evidence type="ECO:0000256" key="2">
    <source>
        <dbReference type="SAM" id="Phobius"/>
    </source>
</evidence>
<feature type="region of interest" description="Disordered" evidence="1">
    <location>
        <begin position="124"/>
        <end position="146"/>
    </location>
</feature>
<evidence type="ECO:0000313" key="4">
    <source>
        <dbReference type="Proteomes" id="UP000640489"/>
    </source>
</evidence>
<name>A0A930VII0_9ACTN</name>
<dbReference type="Proteomes" id="UP000640489">
    <property type="component" value="Unassembled WGS sequence"/>
</dbReference>
<organism evidence="3 4">
    <name type="scientific">Nocardioides islandensis</name>
    <dbReference type="NCBI Taxonomy" id="433663"/>
    <lineage>
        <taxon>Bacteria</taxon>
        <taxon>Bacillati</taxon>
        <taxon>Actinomycetota</taxon>
        <taxon>Actinomycetes</taxon>
        <taxon>Propionibacteriales</taxon>
        <taxon>Nocardioidaceae</taxon>
        <taxon>Nocardioides</taxon>
    </lineage>
</organism>
<evidence type="ECO:0000256" key="1">
    <source>
        <dbReference type="SAM" id="MobiDB-lite"/>
    </source>
</evidence>
<keyword evidence="2" id="KW-0812">Transmembrane</keyword>
<proteinExistence type="predicted"/>
<keyword evidence="2" id="KW-1133">Transmembrane helix</keyword>
<keyword evidence="2" id="KW-0472">Membrane</keyword>
<feature type="transmembrane region" description="Helical" evidence="2">
    <location>
        <begin position="41"/>
        <end position="61"/>
    </location>
</feature>
<accession>A0A930VII0</accession>
<dbReference type="RefSeq" id="WP_194707727.1">
    <property type="nucleotide sequence ID" value="NZ_JADKPN010000009.1"/>
</dbReference>
<keyword evidence="4" id="KW-1185">Reference proteome</keyword>
<reference evidence="3" key="1">
    <citation type="submission" date="2020-11" db="EMBL/GenBank/DDBJ databases">
        <title>Nocardioides sp. nov., isolated from Soil of Cynanchum wilfordii Hemsley rhizosphere.</title>
        <authorList>
            <person name="Lee J.-S."/>
            <person name="Suh M.K."/>
            <person name="Kim J.-S."/>
        </authorList>
    </citation>
    <scope>NUCLEOTIDE SEQUENCE</scope>
    <source>
        <strain evidence="3">KCTC 19275</strain>
    </source>
</reference>
<feature type="transmembrane region" description="Helical" evidence="2">
    <location>
        <begin position="73"/>
        <end position="95"/>
    </location>
</feature>
<comment type="caution">
    <text evidence="3">The sequence shown here is derived from an EMBL/GenBank/DDBJ whole genome shotgun (WGS) entry which is preliminary data.</text>
</comment>
<dbReference type="EMBL" id="JADKPN010000009">
    <property type="protein sequence ID" value="MBF4764545.1"/>
    <property type="molecule type" value="Genomic_DNA"/>
</dbReference>
<evidence type="ECO:0000313" key="3">
    <source>
        <dbReference type="EMBL" id="MBF4764545.1"/>
    </source>
</evidence>
<protein>
    <recommendedName>
        <fullName evidence="5">Transmembrane protein</fullName>
    </recommendedName>
</protein>